<organism evidence="2 3">
    <name type="scientific">Dendrothele bispora (strain CBS 962.96)</name>
    <dbReference type="NCBI Taxonomy" id="1314807"/>
    <lineage>
        <taxon>Eukaryota</taxon>
        <taxon>Fungi</taxon>
        <taxon>Dikarya</taxon>
        <taxon>Basidiomycota</taxon>
        <taxon>Agaricomycotina</taxon>
        <taxon>Agaricomycetes</taxon>
        <taxon>Agaricomycetidae</taxon>
        <taxon>Agaricales</taxon>
        <taxon>Agaricales incertae sedis</taxon>
        <taxon>Dendrothele</taxon>
    </lineage>
</organism>
<dbReference type="Proteomes" id="UP000297245">
    <property type="component" value="Unassembled WGS sequence"/>
</dbReference>
<evidence type="ECO:0000313" key="3">
    <source>
        <dbReference type="Proteomes" id="UP000297245"/>
    </source>
</evidence>
<name>A0A4S8KX14_DENBC</name>
<gene>
    <name evidence="2" type="ORF">K435DRAFT_874463</name>
</gene>
<proteinExistence type="predicted"/>
<protein>
    <submittedName>
        <fullName evidence="2">Uncharacterized protein</fullName>
    </submittedName>
</protein>
<evidence type="ECO:0000313" key="2">
    <source>
        <dbReference type="EMBL" id="THU80361.1"/>
    </source>
</evidence>
<keyword evidence="3" id="KW-1185">Reference proteome</keyword>
<evidence type="ECO:0000256" key="1">
    <source>
        <dbReference type="SAM" id="MobiDB-lite"/>
    </source>
</evidence>
<dbReference type="AlphaFoldDB" id="A0A4S8KX14"/>
<reference evidence="2 3" key="1">
    <citation type="journal article" date="2019" name="Nat. Ecol. Evol.">
        <title>Megaphylogeny resolves global patterns of mushroom evolution.</title>
        <authorList>
            <person name="Varga T."/>
            <person name="Krizsan K."/>
            <person name="Foldi C."/>
            <person name="Dima B."/>
            <person name="Sanchez-Garcia M."/>
            <person name="Sanchez-Ramirez S."/>
            <person name="Szollosi G.J."/>
            <person name="Szarkandi J.G."/>
            <person name="Papp V."/>
            <person name="Albert L."/>
            <person name="Andreopoulos W."/>
            <person name="Angelini C."/>
            <person name="Antonin V."/>
            <person name="Barry K.W."/>
            <person name="Bougher N.L."/>
            <person name="Buchanan P."/>
            <person name="Buyck B."/>
            <person name="Bense V."/>
            <person name="Catcheside P."/>
            <person name="Chovatia M."/>
            <person name="Cooper J."/>
            <person name="Damon W."/>
            <person name="Desjardin D."/>
            <person name="Finy P."/>
            <person name="Geml J."/>
            <person name="Haridas S."/>
            <person name="Hughes K."/>
            <person name="Justo A."/>
            <person name="Karasinski D."/>
            <person name="Kautmanova I."/>
            <person name="Kiss B."/>
            <person name="Kocsube S."/>
            <person name="Kotiranta H."/>
            <person name="LaButti K.M."/>
            <person name="Lechner B.E."/>
            <person name="Liimatainen K."/>
            <person name="Lipzen A."/>
            <person name="Lukacs Z."/>
            <person name="Mihaltcheva S."/>
            <person name="Morgado L.N."/>
            <person name="Niskanen T."/>
            <person name="Noordeloos M.E."/>
            <person name="Ohm R.A."/>
            <person name="Ortiz-Santana B."/>
            <person name="Ovrebo C."/>
            <person name="Racz N."/>
            <person name="Riley R."/>
            <person name="Savchenko A."/>
            <person name="Shiryaev A."/>
            <person name="Soop K."/>
            <person name="Spirin V."/>
            <person name="Szebenyi C."/>
            <person name="Tomsovsky M."/>
            <person name="Tulloss R.E."/>
            <person name="Uehling J."/>
            <person name="Grigoriev I.V."/>
            <person name="Vagvolgyi C."/>
            <person name="Papp T."/>
            <person name="Martin F.M."/>
            <person name="Miettinen O."/>
            <person name="Hibbett D.S."/>
            <person name="Nagy L.G."/>
        </authorList>
    </citation>
    <scope>NUCLEOTIDE SEQUENCE [LARGE SCALE GENOMIC DNA]</scope>
    <source>
        <strain evidence="2 3">CBS 962.96</strain>
    </source>
</reference>
<sequence>MPKPQDHQVIQSAVLLSKPSTLSSDAPRVTRDLDGSLRRYPGLSSPTPHRLLPQNSADLDWPGAIFGVYRLQKHIDDNT</sequence>
<feature type="region of interest" description="Disordered" evidence="1">
    <location>
        <begin position="14"/>
        <end position="56"/>
    </location>
</feature>
<accession>A0A4S8KX14</accession>
<dbReference type="EMBL" id="ML179912">
    <property type="protein sequence ID" value="THU80361.1"/>
    <property type="molecule type" value="Genomic_DNA"/>
</dbReference>
<feature type="compositionally biased region" description="Basic and acidic residues" evidence="1">
    <location>
        <begin position="28"/>
        <end position="37"/>
    </location>
</feature>